<evidence type="ECO:0000256" key="1">
    <source>
        <dbReference type="SAM" id="MobiDB-lite"/>
    </source>
</evidence>
<dbReference type="AlphaFoldDB" id="A0A5B7JBQ1"/>
<reference evidence="2 3" key="1">
    <citation type="submission" date="2019-05" db="EMBL/GenBank/DDBJ databases">
        <title>Another draft genome of Portunus trituberculatus and its Hox gene families provides insights of decapod evolution.</title>
        <authorList>
            <person name="Jeong J.-H."/>
            <person name="Song I."/>
            <person name="Kim S."/>
            <person name="Choi T."/>
            <person name="Kim D."/>
            <person name="Ryu S."/>
            <person name="Kim W."/>
        </authorList>
    </citation>
    <scope>NUCLEOTIDE SEQUENCE [LARGE SCALE GENOMIC DNA]</scope>
    <source>
        <tissue evidence="2">Muscle</tissue>
    </source>
</reference>
<evidence type="ECO:0000313" key="3">
    <source>
        <dbReference type="Proteomes" id="UP000324222"/>
    </source>
</evidence>
<proteinExistence type="predicted"/>
<dbReference type="EMBL" id="VSRR010085628">
    <property type="protein sequence ID" value="MPC90817.1"/>
    <property type="molecule type" value="Genomic_DNA"/>
</dbReference>
<keyword evidence="3" id="KW-1185">Reference proteome</keyword>
<organism evidence="2 3">
    <name type="scientific">Portunus trituberculatus</name>
    <name type="common">Swimming crab</name>
    <name type="synonym">Neptunus trituberculatus</name>
    <dbReference type="NCBI Taxonomy" id="210409"/>
    <lineage>
        <taxon>Eukaryota</taxon>
        <taxon>Metazoa</taxon>
        <taxon>Ecdysozoa</taxon>
        <taxon>Arthropoda</taxon>
        <taxon>Crustacea</taxon>
        <taxon>Multicrustacea</taxon>
        <taxon>Malacostraca</taxon>
        <taxon>Eumalacostraca</taxon>
        <taxon>Eucarida</taxon>
        <taxon>Decapoda</taxon>
        <taxon>Pleocyemata</taxon>
        <taxon>Brachyura</taxon>
        <taxon>Eubrachyura</taxon>
        <taxon>Portunoidea</taxon>
        <taxon>Portunidae</taxon>
        <taxon>Portuninae</taxon>
        <taxon>Portunus</taxon>
    </lineage>
</organism>
<name>A0A5B7JBQ1_PORTR</name>
<protein>
    <submittedName>
        <fullName evidence="2">Uncharacterized protein</fullName>
    </submittedName>
</protein>
<sequence length="95" mass="10551">MKNSKNILLATRLDPHHLSHLLRTTARPTPPKEPQGTPQTHQEPFTTSYTTYETLQSGLQHSGSRSSRPRSANKATTPGQHIRTTLNPIISEGWG</sequence>
<evidence type="ECO:0000313" key="2">
    <source>
        <dbReference type="EMBL" id="MPC90817.1"/>
    </source>
</evidence>
<comment type="caution">
    <text evidence="2">The sequence shown here is derived from an EMBL/GenBank/DDBJ whole genome shotgun (WGS) entry which is preliminary data.</text>
</comment>
<accession>A0A5B7JBQ1</accession>
<feature type="region of interest" description="Disordered" evidence="1">
    <location>
        <begin position="1"/>
        <end position="95"/>
    </location>
</feature>
<gene>
    <name evidence="2" type="ORF">E2C01_085819</name>
</gene>
<dbReference type="Proteomes" id="UP000324222">
    <property type="component" value="Unassembled WGS sequence"/>
</dbReference>
<feature type="compositionally biased region" description="Polar residues" evidence="1">
    <location>
        <begin position="36"/>
        <end position="88"/>
    </location>
</feature>